<dbReference type="AlphaFoldDB" id="A0A3S0WR86"/>
<comment type="similarity">
    <text evidence="1">Belongs to the short-chain dehydrogenases/reductases (SDR) family.</text>
</comment>
<protein>
    <submittedName>
        <fullName evidence="3">SDR family oxidoreductase</fullName>
    </submittedName>
</protein>
<name>A0A3S0WR86_9GAMM</name>
<reference evidence="3 4" key="1">
    <citation type="submission" date="2018-12" db="EMBL/GenBank/DDBJ databases">
        <title>Legionella sp,whole genome shotgun sequence.</title>
        <authorList>
            <person name="Wu H."/>
        </authorList>
    </citation>
    <scope>NUCLEOTIDE SEQUENCE [LARGE SCALE GENOMIC DNA]</scope>
    <source>
        <strain evidence="4">km714</strain>
    </source>
</reference>
<dbReference type="InterPro" id="IPR036291">
    <property type="entry name" value="NAD(P)-bd_dom_sf"/>
</dbReference>
<dbReference type="SUPFAM" id="SSF51735">
    <property type="entry name" value="NAD(P)-binding Rossmann-fold domains"/>
    <property type="match status" value="1"/>
</dbReference>
<dbReference type="PRINTS" id="PR00081">
    <property type="entry name" value="GDHRDH"/>
</dbReference>
<dbReference type="Gene3D" id="3.40.50.720">
    <property type="entry name" value="NAD(P)-binding Rossmann-like Domain"/>
    <property type="match status" value="1"/>
</dbReference>
<dbReference type="Proteomes" id="UP000288012">
    <property type="component" value="Unassembled WGS sequence"/>
</dbReference>
<evidence type="ECO:0000256" key="2">
    <source>
        <dbReference type="ARBA" id="ARBA00023002"/>
    </source>
</evidence>
<evidence type="ECO:0000256" key="1">
    <source>
        <dbReference type="ARBA" id="ARBA00006484"/>
    </source>
</evidence>
<evidence type="ECO:0000313" key="3">
    <source>
        <dbReference type="EMBL" id="RUQ85012.1"/>
    </source>
</evidence>
<dbReference type="FunFam" id="3.40.50.720:FF:000084">
    <property type="entry name" value="Short-chain dehydrogenase reductase"/>
    <property type="match status" value="1"/>
</dbReference>
<sequence>MQKDKTINPEQTQAVQPGMQSEMRPLPISMYKDYHPADKLKGKVVLITGGDSGIGRAVAYHAIAEGAKVAFVYLNETADADETINQIQTMRGEAIGIQKDLTERAACKEVIQECLQRFGQINVLINNIAVQYPTKKIEKISPQTLRKVFYTNVFSYFFMIQEALSHLKEGDVIINTTSVTAFRGSEHLVDYSATKGAIVSLTRSLATLLVEKGIRVNGVAPGPVWTPLIPASFSAQEVAEFGSQSPMNKPAQPADIAPCYIFLACKDSTFITGQILHPNGGEIIP</sequence>
<comment type="caution">
    <text evidence="3">The sequence shown here is derived from an EMBL/GenBank/DDBJ whole genome shotgun (WGS) entry which is preliminary data.</text>
</comment>
<dbReference type="PANTHER" id="PTHR48107">
    <property type="entry name" value="NADPH-DEPENDENT ALDEHYDE REDUCTASE-LIKE PROTEIN, CHLOROPLASTIC-RELATED"/>
    <property type="match status" value="1"/>
</dbReference>
<dbReference type="GO" id="GO:0016614">
    <property type="term" value="F:oxidoreductase activity, acting on CH-OH group of donors"/>
    <property type="evidence" value="ECO:0007669"/>
    <property type="project" value="UniProtKB-ARBA"/>
</dbReference>
<dbReference type="PRINTS" id="PR00080">
    <property type="entry name" value="SDRFAMILY"/>
</dbReference>
<keyword evidence="2" id="KW-0560">Oxidoreductase</keyword>
<proteinExistence type="inferred from homology"/>
<organism evidence="3 4">
    <name type="scientific">Legionella septentrionalis</name>
    <dbReference type="NCBI Taxonomy" id="2498109"/>
    <lineage>
        <taxon>Bacteria</taxon>
        <taxon>Pseudomonadati</taxon>
        <taxon>Pseudomonadota</taxon>
        <taxon>Gammaproteobacteria</taxon>
        <taxon>Legionellales</taxon>
        <taxon>Legionellaceae</taxon>
        <taxon>Legionella</taxon>
    </lineage>
</organism>
<dbReference type="InterPro" id="IPR020904">
    <property type="entry name" value="Sc_DH/Rdtase_CS"/>
</dbReference>
<accession>A0A3S0WR86</accession>
<evidence type="ECO:0000313" key="4">
    <source>
        <dbReference type="Proteomes" id="UP000288012"/>
    </source>
</evidence>
<dbReference type="PROSITE" id="PS00061">
    <property type="entry name" value="ADH_SHORT"/>
    <property type="match status" value="1"/>
</dbReference>
<dbReference type="InterPro" id="IPR002347">
    <property type="entry name" value="SDR_fam"/>
</dbReference>
<dbReference type="Pfam" id="PF13561">
    <property type="entry name" value="adh_short_C2"/>
    <property type="match status" value="1"/>
</dbReference>
<dbReference type="EMBL" id="RZGR01000023">
    <property type="protein sequence ID" value="RUQ85012.1"/>
    <property type="molecule type" value="Genomic_DNA"/>
</dbReference>
<dbReference type="PANTHER" id="PTHR48107:SF16">
    <property type="entry name" value="NADPH-DEPENDENT ALDEHYDE REDUCTASE 1, CHLOROPLASTIC"/>
    <property type="match status" value="1"/>
</dbReference>
<gene>
    <name evidence="3" type="ORF">EKM59_07965</name>
</gene>
<keyword evidence="4" id="KW-1185">Reference proteome</keyword>
<dbReference type="OrthoDB" id="9809287at2"/>